<organism evidence="1 2">
    <name type="scientific">Mycena citricolor</name>
    <dbReference type="NCBI Taxonomy" id="2018698"/>
    <lineage>
        <taxon>Eukaryota</taxon>
        <taxon>Fungi</taxon>
        <taxon>Dikarya</taxon>
        <taxon>Basidiomycota</taxon>
        <taxon>Agaricomycotina</taxon>
        <taxon>Agaricomycetes</taxon>
        <taxon>Agaricomycetidae</taxon>
        <taxon>Agaricales</taxon>
        <taxon>Marasmiineae</taxon>
        <taxon>Mycenaceae</taxon>
        <taxon>Mycena</taxon>
    </lineage>
</organism>
<reference evidence="1" key="1">
    <citation type="submission" date="2023-11" db="EMBL/GenBank/DDBJ databases">
        <authorList>
            <person name="De Vega J J."/>
            <person name="De Vega J J."/>
        </authorList>
    </citation>
    <scope>NUCLEOTIDE SEQUENCE</scope>
</reference>
<dbReference type="EMBL" id="CAVNYO010000476">
    <property type="protein sequence ID" value="CAK5283799.1"/>
    <property type="molecule type" value="Genomic_DNA"/>
</dbReference>
<accession>A0AAD2HX14</accession>
<evidence type="ECO:0000313" key="1">
    <source>
        <dbReference type="EMBL" id="CAK5283799.1"/>
    </source>
</evidence>
<evidence type="ECO:0000313" key="2">
    <source>
        <dbReference type="Proteomes" id="UP001295794"/>
    </source>
</evidence>
<keyword evidence="2" id="KW-1185">Reference proteome</keyword>
<gene>
    <name evidence="1" type="ORF">MYCIT1_LOCUS36624</name>
</gene>
<proteinExistence type="predicted"/>
<protein>
    <submittedName>
        <fullName evidence="1">Uncharacterized protein</fullName>
    </submittedName>
</protein>
<feature type="non-terminal residue" evidence="1">
    <location>
        <position position="207"/>
    </location>
</feature>
<dbReference type="Proteomes" id="UP001295794">
    <property type="component" value="Unassembled WGS sequence"/>
</dbReference>
<sequence>RASDSALSVPCFPRHALCGRFSSISPFASNESFCPALVNNFLAWKKTDFSCSGVGGGFYGDSGMTCHEQEVEHHHTICQHTPLLEAAYVCAVHCSCGALVTYENRRFLYLTRDYYDWQRTSPEMCSLSEIRVRRNRPACFSLTAPLTLPACLSPFSIVSNTHGHTARRERTYQHKKCSRNAMDSGGSRSDRAADWASAVAESLKASH</sequence>
<dbReference type="AlphaFoldDB" id="A0AAD2HX14"/>
<name>A0AAD2HX14_9AGAR</name>
<comment type="caution">
    <text evidence="1">The sequence shown here is derived from an EMBL/GenBank/DDBJ whole genome shotgun (WGS) entry which is preliminary data.</text>
</comment>